<sequence>MTTGYCSVFFLYLLLQQSFAIHEPAAPDLVGDTCKQIAGDDPNVDSAFCVDSLRPAASAAGCDDLPSLAAVSSRLAAANATGAEAVAKVALEEGDQRLSQYEKSCLESCRELFSKAAYDLEEAAEMIAAGSFDDADVRMSSAVDAPAMCEEGFREGGVESPLEKEDSDLFQLAVIALAITARLLKILNTY</sequence>
<dbReference type="AlphaFoldDB" id="A0AAQ3Q6M2"/>
<dbReference type="GO" id="GO:0005576">
    <property type="term" value="C:extracellular region"/>
    <property type="evidence" value="ECO:0007669"/>
    <property type="project" value="UniProtKB-ARBA"/>
</dbReference>
<dbReference type="InterPro" id="IPR006501">
    <property type="entry name" value="Pectinesterase_inhib_dom"/>
</dbReference>
<evidence type="ECO:0000256" key="1">
    <source>
        <dbReference type="ARBA" id="ARBA00022729"/>
    </source>
</evidence>
<dbReference type="Gene3D" id="1.20.140.40">
    <property type="entry name" value="Invertase/pectin methylesterase inhibitor family protein"/>
    <property type="match status" value="1"/>
</dbReference>
<dbReference type="NCBIfam" id="TIGR01614">
    <property type="entry name" value="PME_inhib"/>
    <property type="match status" value="1"/>
</dbReference>
<dbReference type="PANTHER" id="PTHR35357">
    <property type="entry name" value="OS02G0537100 PROTEIN"/>
    <property type="match status" value="1"/>
</dbReference>
<dbReference type="SMART" id="SM00856">
    <property type="entry name" value="PMEI"/>
    <property type="match status" value="1"/>
</dbReference>
<dbReference type="Pfam" id="PF04043">
    <property type="entry name" value="PMEI"/>
    <property type="match status" value="1"/>
</dbReference>
<evidence type="ECO:0000259" key="5">
    <source>
        <dbReference type="SMART" id="SM00856"/>
    </source>
</evidence>
<evidence type="ECO:0000256" key="3">
    <source>
        <dbReference type="ARBA" id="ARBA00038471"/>
    </source>
</evidence>
<proteinExistence type="inferred from homology"/>
<dbReference type="InterPro" id="IPR035513">
    <property type="entry name" value="Invertase/methylesterase_inhib"/>
</dbReference>
<dbReference type="Proteomes" id="UP001327560">
    <property type="component" value="Chromosome 2"/>
</dbReference>
<dbReference type="GO" id="GO:0004857">
    <property type="term" value="F:enzyme inhibitor activity"/>
    <property type="evidence" value="ECO:0007669"/>
    <property type="project" value="InterPro"/>
</dbReference>
<keyword evidence="7" id="KW-1185">Reference proteome</keyword>
<name>A0AAQ3Q6M2_9LILI</name>
<dbReference type="PANTHER" id="PTHR35357:SF23">
    <property type="entry name" value="PECTINESTERASE INHIBITOR DOMAIN-CONTAINING PROTEIN"/>
    <property type="match status" value="1"/>
</dbReference>
<feature type="chain" id="PRO_5042840210" description="Pectinesterase inhibitor domain-containing protein" evidence="4">
    <location>
        <begin position="21"/>
        <end position="190"/>
    </location>
</feature>
<feature type="domain" description="Pectinesterase inhibitor" evidence="5">
    <location>
        <begin position="25"/>
        <end position="179"/>
    </location>
</feature>
<dbReference type="CDD" id="cd15795">
    <property type="entry name" value="PMEI-Pla_a_1_like"/>
    <property type="match status" value="1"/>
</dbReference>
<evidence type="ECO:0000256" key="4">
    <source>
        <dbReference type="SAM" id="SignalP"/>
    </source>
</evidence>
<comment type="similarity">
    <text evidence="3">Belongs to the PMEI family.</text>
</comment>
<gene>
    <name evidence="6" type="ORF">Cni_G06650</name>
</gene>
<accession>A0AAQ3Q6M2</accession>
<keyword evidence="1 4" id="KW-0732">Signal</keyword>
<organism evidence="6 7">
    <name type="scientific">Canna indica</name>
    <name type="common">Indian-shot</name>
    <dbReference type="NCBI Taxonomy" id="4628"/>
    <lineage>
        <taxon>Eukaryota</taxon>
        <taxon>Viridiplantae</taxon>
        <taxon>Streptophyta</taxon>
        <taxon>Embryophyta</taxon>
        <taxon>Tracheophyta</taxon>
        <taxon>Spermatophyta</taxon>
        <taxon>Magnoliopsida</taxon>
        <taxon>Liliopsida</taxon>
        <taxon>Zingiberales</taxon>
        <taxon>Cannaceae</taxon>
        <taxon>Canna</taxon>
    </lineage>
</organism>
<evidence type="ECO:0000256" key="2">
    <source>
        <dbReference type="ARBA" id="ARBA00023157"/>
    </source>
</evidence>
<dbReference type="SUPFAM" id="SSF101148">
    <property type="entry name" value="Plant invertase/pectin methylesterase inhibitor"/>
    <property type="match status" value="1"/>
</dbReference>
<evidence type="ECO:0000313" key="7">
    <source>
        <dbReference type="Proteomes" id="UP001327560"/>
    </source>
</evidence>
<dbReference type="FunFam" id="1.20.140.40:FF:000002">
    <property type="entry name" value="Putative invertase inhibitor"/>
    <property type="match status" value="1"/>
</dbReference>
<evidence type="ECO:0000313" key="6">
    <source>
        <dbReference type="EMBL" id="WOK97942.1"/>
    </source>
</evidence>
<reference evidence="6 7" key="1">
    <citation type="submission" date="2023-10" db="EMBL/GenBank/DDBJ databases">
        <title>Chromosome-scale genome assembly provides insights into flower coloration mechanisms of Canna indica.</title>
        <authorList>
            <person name="Li C."/>
        </authorList>
    </citation>
    <scope>NUCLEOTIDE SEQUENCE [LARGE SCALE GENOMIC DNA]</scope>
    <source>
        <tissue evidence="6">Flower</tissue>
    </source>
</reference>
<dbReference type="EMBL" id="CP136891">
    <property type="protein sequence ID" value="WOK97942.1"/>
    <property type="molecule type" value="Genomic_DNA"/>
</dbReference>
<feature type="signal peptide" evidence="4">
    <location>
        <begin position="1"/>
        <end position="20"/>
    </location>
</feature>
<protein>
    <recommendedName>
        <fullName evidence="5">Pectinesterase inhibitor domain-containing protein</fullName>
    </recommendedName>
</protein>
<dbReference type="InterPro" id="IPR034088">
    <property type="entry name" value="Pla_a_1-like"/>
</dbReference>
<keyword evidence="2" id="KW-1015">Disulfide bond</keyword>